<evidence type="ECO:0000256" key="9">
    <source>
        <dbReference type="SAM" id="MobiDB-lite"/>
    </source>
</evidence>
<evidence type="ECO:0000256" key="8">
    <source>
        <dbReference type="ARBA" id="ARBA00023143"/>
    </source>
</evidence>
<reference evidence="14 18" key="3">
    <citation type="submission" date="2019-10" db="EMBL/GenBank/DDBJ databases">
        <title>Roseburia spp. ameliorate alcoholic fatty liver via restoration of gut barrier function.</title>
        <authorList>
            <person name="Seo B."/>
            <person name="Ko G."/>
        </authorList>
    </citation>
    <scope>NUCLEOTIDE SEQUENCE [LARGE SCALE GENOMIC DNA]</scope>
    <source>
        <strain evidence="14 18">SNUG30017</strain>
    </source>
</reference>
<dbReference type="InterPro" id="IPR013556">
    <property type="entry name" value="Flag_M-ring_C"/>
</dbReference>
<dbReference type="InterPro" id="IPR000067">
    <property type="entry name" value="FlgMring_FliF"/>
</dbReference>
<dbReference type="PANTHER" id="PTHR30046">
    <property type="entry name" value="FLAGELLAR M-RING PROTEIN"/>
    <property type="match status" value="1"/>
</dbReference>
<dbReference type="Proteomes" id="UP000284465">
    <property type="component" value="Unassembled WGS sequence"/>
</dbReference>
<dbReference type="AlphaFoldDB" id="A0A1Q6SAQ4"/>
<gene>
    <name evidence="14" type="primary">fliF</name>
    <name evidence="15" type="ORF">DW927_02770</name>
    <name evidence="14" type="ORF">GCK47_06625</name>
    <name evidence="13" type="ORF">GMD50_05590</name>
</gene>
<feature type="transmembrane region" description="Helical" evidence="10">
    <location>
        <begin position="30"/>
        <end position="50"/>
    </location>
</feature>
<feature type="domain" description="Flagellar M-ring C-terminal" evidence="12">
    <location>
        <begin position="264"/>
        <end position="369"/>
    </location>
</feature>
<evidence type="ECO:0000313" key="16">
    <source>
        <dbReference type="Proteomes" id="UP000284465"/>
    </source>
</evidence>
<keyword evidence="6 10" id="KW-1133">Transmembrane helix</keyword>
<keyword evidence="5 10" id="KW-0812">Transmembrane</keyword>
<dbReference type="RefSeq" id="WP_006857589.1">
    <property type="nucleotide sequence ID" value="NZ_LR027880.1"/>
</dbReference>
<evidence type="ECO:0000313" key="17">
    <source>
        <dbReference type="Proteomes" id="UP000478483"/>
    </source>
</evidence>
<dbReference type="Pfam" id="PF08345">
    <property type="entry name" value="YscJ_FliF_C"/>
    <property type="match status" value="1"/>
</dbReference>
<proteinExistence type="inferred from homology"/>
<dbReference type="EMBL" id="WNAJ01000004">
    <property type="protein sequence ID" value="MTR84540.1"/>
    <property type="molecule type" value="Genomic_DNA"/>
</dbReference>
<dbReference type="InterPro" id="IPR043427">
    <property type="entry name" value="YscJ/FliF"/>
</dbReference>
<evidence type="ECO:0000313" key="18">
    <source>
        <dbReference type="Proteomes" id="UP000479531"/>
    </source>
</evidence>
<reference evidence="13 17" key="2">
    <citation type="journal article" date="2019" name="Nat. Med.">
        <title>A library of human gut bacterial isolates paired with longitudinal multiomics data enables mechanistic microbiome research.</title>
        <authorList>
            <person name="Poyet M."/>
            <person name="Groussin M."/>
            <person name="Gibbons S.M."/>
            <person name="Avila-Pacheco J."/>
            <person name="Jiang X."/>
            <person name="Kearney S.M."/>
            <person name="Perrotta A.R."/>
            <person name="Berdy B."/>
            <person name="Zhao S."/>
            <person name="Lieberman T.D."/>
            <person name="Swanson P.K."/>
            <person name="Smith M."/>
            <person name="Roesemann S."/>
            <person name="Alexander J.E."/>
            <person name="Rich S.A."/>
            <person name="Livny J."/>
            <person name="Vlamakis H."/>
            <person name="Clish C."/>
            <person name="Bullock K."/>
            <person name="Deik A."/>
            <person name="Scott J."/>
            <person name="Pierce K.A."/>
            <person name="Xavier R.J."/>
            <person name="Alm E.J."/>
        </authorList>
    </citation>
    <scope>NUCLEOTIDE SEQUENCE [LARGE SCALE GENOMIC DNA]</scope>
    <source>
        <strain evidence="13 17">BIOML-A1</strain>
    </source>
</reference>
<feature type="transmembrane region" description="Helical" evidence="10">
    <location>
        <begin position="449"/>
        <end position="467"/>
    </location>
</feature>
<comment type="caution">
    <text evidence="14">The sequence shown here is derived from an EMBL/GenBank/DDBJ whole genome shotgun (WGS) entry which is preliminary data.</text>
</comment>
<accession>A0A1Q6SAQ4</accession>
<dbReference type="EMBL" id="QSFP01000002">
    <property type="protein sequence ID" value="RHA69751.1"/>
    <property type="molecule type" value="Genomic_DNA"/>
</dbReference>
<dbReference type="GO" id="GO:0071973">
    <property type="term" value="P:bacterial-type flagellum-dependent cell motility"/>
    <property type="evidence" value="ECO:0007669"/>
    <property type="project" value="InterPro"/>
</dbReference>
<dbReference type="Gene3D" id="3.30.300.30">
    <property type="match status" value="1"/>
</dbReference>
<name>A0A1Q6SAQ4_9FIRM</name>
<feature type="region of interest" description="Disordered" evidence="9">
    <location>
        <begin position="286"/>
        <end position="323"/>
    </location>
</feature>
<keyword evidence="14" id="KW-0282">Flagellum</keyword>
<evidence type="ECO:0000256" key="5">
    <source>
        <dbReference type="ARBA" id="ARBA00022692"/>
    </source>
</evidence>
<evidence type="ECO:0000256" key="6">
    <source>
        <dbReference type="ARBA" id="ARBA00022989"/>
    </source>
</evidence>
<keyword evidence="14" id="KW-0969">Cilium</keyword>
<evidence type="ECO:0000256" key="3">
    <source>
        <dbReference type="ARBA" id="ARBA00007971"/>
    </source>
</evidence>
<protein>
    <submittedName>
        <fullName evidence="14">Flagellar M-ring protein FliF</fullName>
    </submittedName>
</protein>
<dbReference type="GO" id="GO:0009431">
    <property type="term" value="C:bacterial-type flagellum basal body, MS ring"/>
    <property type="evidence" value="ECO:0007669"/>
    <property type="project" value="InterPro"/>
</dbReference>
<dbReference type="InterPro" id="IPR045851">
    <property type="entry name" value="AMP-bd_C_sf"/>
</dbReference>
<evidence type="ECO:0000313" key="15">
    <source>
        <dbReference type="EMBL" id="RHA69751.1"/>
    </source>
</evidence>
<evidence type="ECO:0000256" key="2">
    <source>
        <dbReference type="ARBA" id="ARBA00004651"/>
    </source>
</evidence>
<keyword evidence="14" id="KW-0966">Cell projection</keyword>
<dbReference type="GeneID" id="61433474"/>
<comment type="subcellular location">
    <subcellularLocation>
        <location evidence="1">Bacterial flagellum basal body</location>
    </subcellularLocation>
    <subcellularLocation>
        <location evidence="2">Cell membrane</location>
        <topology evidence="2">Multi-pass membrane protein</topology>
    </subcellularLocation>
</comment>
<comment type="similarity">
    <text evidence="3">Belongs to the FliF family.</text>
</comment>
<reference evidence="15 16" key="1">
    <citation type="submission" date="2018-08" db="EMBL/GenBank/DDBJ databases">
        <title>A genome reference for cultivated species of the human gut microbiota.</title>
        <authorList>
            <person name="Zou Y."/>
            <person name="Xue W."/>
            <person name="Luo G."/>
        </authorList>
    </citation>
    <scope>NUCLEOTIDE SEQUENCE [LARGE SCALE GENOMIC DNA]</scope>
    <source>
        <strain evidence="15 16">AM43-11</strain>
    </source>
</reference>
<dbReference type="OrthoDB" id="9807026at2"/>
<keyword evidence="8" id="KW-0975">Bacterial flagellum</keyword>
<keyword evidence="4" id="KW-1003">Cell membrane</keyword>
<evidence type="ECO:0000259" key="12">
    <source>
        <dbReference type="Pfam" id="PF08345"/>
    </source>
</evidence>
<sequence>MESDNMPEQVQNILNKITEWWKKFNTKQKALLISIVAVIIVALAILAAVVSKPNMVTLHECQTTAEAGTVKDLLDGESISYQMSQDGLIFYVDAKDEAAASILLGKNDIPSQGASIDNVFDGGFSSTEADKTKKYKVYLQKYFAEQLETLSNVESASVTLDIPNDDGTILAKDQDSYAAVILTLNGDMDEDQAAGLAKYIATQLGNKNTDNIQILDSNSNVLFSGDSSDTNVGTANSQLSVKSKAENLVKSKVKDVMVGSSLFDHVEVAPELVMDFDTSEEATHEYYAPDGQTNGMVGSKSEYESESEGGAAATPGTDSNDDTSYVIEDNNYTHSTVTDTTTNYQNNEKVTKKSSNGGTVNYADSSVSLVATKYRIYDEDTLRASGALDNMTFDEYVAANSDPTPITVDQEYITMISNATGIPTDKITIIAQEEPVFQYSSGGRSASDYLQIVLVVLILLLLGYVVFRSTRKEKVAEIEPELSVESLLESTKESQEEMQDIGYNEKSETRILIEKFVEDNPEAAASLLRNWLNEEWE</sequence>
<evidence type="ECO:0000259" key="11">
    <source>
        <dbReference type="Pfam" id="PF01514"/>
    </source>
</evidence>
<dbReference type="InterPro" id="IPR006182">
    <property type="entry name" value="FliF_N_dom"/>
</dbReference>
<dbReference type="GO" id="GO:0005886">
    <property type="term" value="C:plasma membrane"/>
    <property type="evidence" value="ECO:0007669"/>
    <property type="project" value="UniProtKB-SubCell"/>
</dbReference>
<evidence type="ECO:0000256" key="10">
    <source>
        <dbReference type="SAM" id="Phobius"/>
    </source>
</evidence>
<feature type="domain" description="Flagellar M-ring N-terminal" evidence="11">
    <location>
        <begin position="51"/>
        <end position="223"/>
    </location>
</feature>
<dbReference type="Proteomes" id="UP000478483">
    <property type="component" value="Unassembled WGS sequence"/>
</dbReference>
<evidence type="ECO:0000313" key="13">
    <source>
        <dbReference type="EMBL" id="MTR84540.1"/>
    </source>
</evidence>
<evidence type="ECO:0000256" key="1">
    <source>
        <dbReference type="ARBA" id="ARBA00004117"/>
    </source>
</evidence>
<keyword evidence="7 10" id="KW-0472">Membrane</keyword>
<dbReference type="GO" id="GO:0003774">
    <property type="term" value="F:cytoskeletal motor activity"/>
    <property type="evidence" value="ECO:0007669"/>
    <property type="project" value="InterPro"/>
</dbReference>
<evidence type="ECO:0000256" key="7">
    <source>
        <dbReference type="ARBA" id="ARBA00023136"/>
    </source>
</evidence>
<evidence type="ECO:0000313" key="14">
    <source>
        <dbReference type="EMBL" id="MVQ45381.1"/>
    </source>
</evidence>
<dbReference type="Pfam" id="PF01514">
    <property type="entry name" value="YscJ_FliF"/>
    <property type="match status" value="1"/>
</dbReference>
<dbReference type="EMBL" id="WGGT01000006">
    <property type="protein sequence ID" value="MVQ45381.1"/>
    <property type="molecule type" value="Genomic_DNA"/>
</dbReference>
<dbReference type="PANTHER" id="PTHR30046:SF0">
    <property type="entry name" value="FLAGELLAR M-RING PROTEIN"/>
    <property type="match status" value="1"/>
</dbReference>
<dbReference type="Proteomes" id="UP000479531">
    <property type="component" value="Unassembled WGS sequence"/>
</dbReference>
<organism evidence="14 18">
    <name type="scientific">Roseburia intestinalis</name>
    <dbReference type="NCBI Taxonomy" id="166486"/>
    <lineage>
        <taxon>Bacteria</taxon>
        <taxon>Bacillati</taxon>
        <taxon>Bacillota</taxon>
        <taxon>Clostridia</taxon>
        <taxon>Lachnospirales</taxon>
        <taxon>Lachnospiraceae</taxon>
        <taxon>Roseburia</taxon>
    </lineage>
</organism>
<evidence type="ECO:0000256" key="4">
    <source>
        <dbReference type="ARBA" id="ARBA00022475"/>
    </source>
</evidence>
<dbReference type="NCBIfam" id="TIGR00206">
    <property type="entry name" value="fliF"/>
    <property type="match status" value="1"/>
</dbReference>